<dbReference type="Proteomes" id="UP000256941">
    <property type="component" value="Unassembled WGS sequence"/>
</dbReference>
<proteinExistence type="predicted"/>
<accession>A0A3D9XL07</accession>
<dbReference type="AlphaFoldDB" id="A0A3D9XL07"/>
<organism evidence="1 2">
    <name type="scientific">Paracoccus versutus</name>
    <name type="common">Thiobacillus versutus</name>
    <dbReference type="NCBI Taxonomy" id="34007"/>
    <lineage>
        <taxon>Bacteria</taxon>
        <taxon>Pseudomonadati</taxon>
        <taxon>Pseudomonadota</taxon>
        <taxon>Alphaproteobacteria</taxon>
        <taxon>Rhodobacterales</taxon>
        <taxon>Paracoccaceae</taxon>
        <taxon>Paracoccus</taxon>
    </lineage>
</organism>
<dbReference type="EMBL" id="QTUJ01000003">
    <property type="protein sequence ID" value="REF68822.1"/>
    <property type="molecule type" value="Genomic_DNA"/>
</dbReference>
<comment type="caution">
    <text evidence="1">The sequence shown here is derived from an EMBL/GenBank/DDBJ whole genome shotgun (WGS) entry which is preliminary data.</text>
</comment>
<evidence type="ECO:0000313" key="1">
    <source>
        <dbReference type="EMBL" id="REF68822.1"/>
    </source>
</evidence>
<protein>
    <submittedName>
        <fullName evidence="1">Uncharacterized protein</fullName>
    </submittedName>
</protein>
<reference evidence="1 2" key="1">
    <citation type="submission" date="2018-08" db="EMBL/GenBank/DDBJ databases">
        <title>Genomic Encyclopedia of Archaeal and Bacterial Type Strains, Phase II (KMG-II): from individual species to whole genera.</title>
        <authorList>
            <person name="Goeker M."/>
        </authorList>
    </citation>
    <scope>NUCLEOTIDE SEQUENCE [LARGE SCALE GENOMIC DNA]</scope>
    <source>
        <strain evidence="1 2">DSM 17099</strain>
    </source>
</reference>
<evidence type="ECO:0000313" key="2">
    <source>
        <dbReference type="Proteomes" id="UP000256941"/>
    </source>
</evidence>
<sequence>MRQIDRKTGATAGRAIADATGIDKNDACVGGEFAQPAGTVEPHPAASDDEIIACDISIQLIGCGPRTQGGEPTGTGWLHMDRHDFHSRTGMMFLVRAYINGPAGVMLEISRSV</sequence>
<name>A0A3D9XL07_PARVE</name>
<gene>
    <name evidence="1" type="ORF">BDD41_3897</name>
</gene>